<evidence type="ECO:0000256" key="4">
    <source>
        <dbReference type="SAM" id="Coils"/>
    </source>
</evidence>
<dbReference type="InterPro" id="IPR011990">
    <property type="entry name" value="TPR-like_helical_dom_sf"/>
</dbReference>
<dbReference type="InterPro" id="IPR059106">
    <property type="entry name" value="WHD_MalT"/>
</dbReference>
<dbReference type="InterPro" id="IPR000792">
    <property type="entry name" value="Tscrpt_reg_LuxR_C"/>
</dbReference>
<dbReference type="Proteomes" id="UP000004508">
    <property type="component" value="Unassembled WGS sequence"/>
</dbReference>
<keyword evidence="4" id="KW-0175">Coiled coil</keyword>
<evidence type="ECO:0000256" key="1">
    <source>
        <dbReference type="ARBA" id="ARBA00023015"/>
    </source>
</evidence>
<dbReference type="GO" id="GO:0003677">
    <property type="term" value="F:DNA binding"/>
    <property type="evidence" value="ECO:0007669"/>
    <property type="project" value="UniProtKB-KW"/>
</dbReference>
<dbReference type="PANTHER" id="PTHR44688">
    <property type="entry name" value="DNA-BINDING TRANSCRIPTIONAL ACTIVATOR DEVR_DOSR"/>
    <property type="match status" value="1"/>
</dbReference>
<dbReference type="SUPFAM" id="SSF46894">
    <property type="entry name" value="C-terminal effector domain of the bipartite response regulators"/>
    <property type="match status" value="1"/>
</dbReference>
<dbReference type="eggNOG" id="COG2909">
    <property type="taxonomic scope" value="Bacteria"/>
</dbReference>
<keyword evidence="1" id="KW-0805">Transcription regulation</keyword>
<organism evidence="6 7">
    <name type="scientific">Ktedonobacter racemifer DSM 44963</name>
    <dbReference type="NCBI Taxonomy" id="485913"/>
    <lineage>
        <taxon>Bacteria</taxon>
        <taxon>Bacillati</taxon>
        <taxon>Chloroflexota</taxon>
        <taxon>Ktedonobacteria</taxon>
        <taxon>Ktedonobacterales</taxon>
        <taxon>Ktedonobacteraceae</taxon>
        <taxon>Ktedonobacter</taxon>
    </lineage>
</organism>
<proteinExistence type="predicted"/>
<keyword evidence="3" id="KW-0804">Transcription</keyword>
<evidence type="ECO:0000256" key="3">
    <source>
        <dbReference type="ARBA" id="ARBA00023163"/>
    </source>
</evidence>
<keyword evidence="2" id="KW-0238">DNA-binding</keyword>
<dbReference type="InterPro" id="IPR036388">
    <property type="entry name" value="WH-like_DNA-bd_sf"/>
</dbReference>
<dbReference type="InterPro" id="IPR016032">
    <property type="entry name" value="Sig_transdc_resp-reg_C-effctor"/>
</dbReference>
<gene>
    <name evidence="6" type="ORF">Krac_5384</name>
</gene>
<dbReference type="Pfam" id="PF00196">
    <property type="entry name" value="GerE"/>
    <property type="match status" value="1"/>
</dbReference>
<keyword evidence="7" id="KW-1185">Reference proteome</keyword>
<dbReference type="PROSITE" id="PS50043">
    <property type="entry name" value="HTH_LUXR_2"/>
    <property type="match status" value="1"/>
</dbReference>
<evidence type="ECO:0000256" key="2">
    <source>
        <dbReference type="ARBA" id="ARBA00023125"/>
    </source>
</evidence>
<dbReference type="Gene3D" id="3.40.50.300">
    <property type="entry name" value="P-loop containing nucleotide triphosphate hydrolases"/>
    <property type="match status" value="1"/>
</dbReference>
<dbReference type="GO" id="GO:0006355">
    <property type="term" value="P:regulation of DNA-templated transcription"/>
    <property type="evidence" value="ECO:0007669"/>
    <property type="project" value="InterPro"/>
</dbReference>
<dbReference type="Gene3D" id="1.10.10.10">
    <property type="entry name" value="Winged helix-like DNA-binding domain superfamily/Winged helix DNA-binding domain"/>
    <property type="match status" value="1"/>
</dbReference>
<dbReference type="InParanoid" id="D6TVX0"/>
<dbReference type="CDD" id="cd06170">
    <property type="entry name" value="LuxR_C_like"/>
    <property type="match status" value="1"/>
</dbReference>
<dbReference type="PROSITE" id="PS00622">
    <property type="entry name" value="HTH_LUXR_1"/>
    <property type="match status" value="1"/>
</dbReference>
<dbReference type="InterPro" id="IPR041617">
    <property type="entry name" value="TPR_MalT"/>
</dbReference>
<dbReference type="Pfam" id="PF25873">
    <property type="entry name" value="WHD_MalT"/>
    <property type="match status" value="1"/>
</dbReference>
<dbReference type="InterPro" id="IPR027417">
    <property type="entry name" value="P-loop_NTPase"/>
</dbReference>
<accession>D6TVX0</accession>
<dbReference type="Gene3D" id="1.25.40.10">
    <property type="entry name" value="Tetratricopeptide repeat domain"/>
    <property type="match status" value="1"/>
</dbReference>
<name>D6TVX0_KTERA</name>
<feature type="domain" description="HTH luxR-type" evidence="5">
    <location>
        <begin position="970"/>
        <end position="1035"/>
    </location>
</feature>
<feature type="coiled-coil region" evidence="4">
    <location>
        <begin position="733"/>
        <end position="760"/>
    </location>
</feature>
<dbReference type="PRINTS" id="PR00038">
    <property type="entry name" value="HTHLUXR"/>
</dbReference>
<dbReference type="SMART" id="SM00421">
    <property type="entry name" value="HTH_LUXR"/>
    <property type="match status" value="1"/>
</dbReference>
<protein>
    <submittedName>
        <fullName evidence="6">ATP-dependent transcriptional regulator, MalT-like, LuxR family</fullName>
    </submittedName>
</protein>
<sequence length="1037" mass="116836">MPDREPFPQQTVHVFGQAEQEAYMRTISMREVTFTCEVCHKSTTQQRYPGPLPRYCSPECQATRARALNETRVRKQREKRQAMREARSKVLEVIRPSHGEKSSSYPALPLLLTKLSSPRLPPLLIERAHLLSQLDRALLHAVTLLQAPAGFGKTTVVNQWINARSGHDAFPAIAWVSLDAGDNDLFRFWHYVMAACEALQRHEESESGPSTFALLTSGIQLPFASHTLEEALTLLLNMLSHQGNSGLLILDDYHVITEPRVHESLAFFLDHLPKTAHVLMLSRVEPPLPFLRWRVKGAIYELHTTDLCFSPEETAAFLSQAFSAPISDAALKQLDASLGGWAAGLRLLSLALQGRQSIHSLAQAVFPPDSYADSSLLHRSLFDYFVTEIVETQPESIQRFLLETSVLSRLNGPLCDAVIGNKNSAAQLEAIARAGLFLEALEGSGGWYRYHTLFAEALRREAGRRLSDETLSALSKRSSSWYEQQGMLSEAIEASLLARDVAQIARLVERIAAQEPVYDAKTMLRWLEPIPEAMLREYPMLCFISAIAYQALEEEHSLSEEFSSHEGRSSRSGTLLQLAEEGWRRQGNLPWLGAIQASQAISTLEQGPFSLALEYAQQALALLPQEDLDIRMRIWHSACLLLVGMEKLLEGSLSEARPLILDALVRSQVLGYSYLTHQVRLTLGRSYQLAGEYHQAQALYRQVLSEVRAQEDHELMADALLSLAWLLFEWNDLAAVEQQVQEAVEHIRFARHQKQELHERATFQLSLLQYVRGQTTEALRQLTAQLTRFHNSSASGILEFLPYVVDWQGRLLLANGNLEAVERHLEAQAHNQERLPFIHYLGTHILTSRLLLERGEVEAALIQLEHLHSNVLAQQHQYYMLEIQLLLALAHAASKENQQAQHHLRQTLTQAVNEGFIRLFLNEGKGLVPLLRSLLPTLQKDKKLRSYALIILRTITQSAGLPIAPVADSDNLLFEPLSIQEQRVLRLLAAGWTNKDIAEELIVSVNTVKDHVKHLYRKLGINNRLQAGEAARHLKLL</sequence>
<evidence type="ECO:0000313" key="7">
    <source>
        <dbReference type="Proteomes" id="UP000004508"/>
    </source>
</evidence>
<dbReference type="EMBL" id="ADVG01000003">
    <property type="protein sequence ID" value="EFH84353.1"/>
    <property type="molecule type" value="Genomic_DNA"/>
</dbReference>
<comment type="caution">
    <text evidence="6">The sequence shown here is derived from an EMBL/GenBank/DDBJ whole genome shotgun (WGS) entry which is preliminary data.</text>
</comment>
<evidence type="ECO:0000313" key="6">
    <source>
        <dbReference type="EMBL" id="EFH84353.1"/>
    </source>
</evidence>
<dbReference type="Pfam" id="PF17874">
    <property type="entry name" value="TPR_MalT"/>
    <property type="match status" value="1"/>
</dbReference>
<dbReference type="STRING" id="485913.Krac_5384"/>
<dbReference type="PANTHER" id="PTHR44688:SF16">
    <property type="entry name" value="DNA-BINDING TRANSCRIPTIONAL ACTIVATOR DEVR_DOSR"/>
    <property type="match status" value="1"/>
</dbReference>
<dbReference type="SUPFAM" id="SSF52540">
    <property type="entry name" value="P-loop containing nucleoside triphosphate hydrolases"/>
    <property type="match status" value="1"/>
</dbReference>
<dbReference type="SUPFAM" id="SSF48452">
    <property type="entry name" value="TPR-like"/>
    <property type="match status" value="1"/>
</dbReference>
<evidence type="ECO:0000259" key="5">
    <source>
        <dbReference type="PROSITE" id="PS50043"/>
    </source>
</evidence>
<dbReference type="AlphaFoldDB" id="D6TVX0"/>
<reference evidence="6 7" key="1">
    <citation type="journal article" date="2011" name="Stand. Genomic Sci.">
        <title>Non-contiguous finished genome sequence and contextual data of the filamentous soil bacterium Ktedonobacter racemifer type strain (SOSP1-21).</title>
        <authorList>
            <person name="Chang Y.J."/>
            <person name="Land M."/>
            <person name="Hauser L."/>
            <person name="Chertkov O."/>
            <person name="Del Rio T.G."/>
            <person name="Nolan M."/>
            <person name="Copeland A."/>
            <person name="Tice H."/>
            <person name="Cheng J.F."/>
            <person name="Lucas S."/>
            <person name="Han C."/>
            <person name="Goodwin L."/>
            <person name="Pitluck S."/>
            <person name="Ivanova N."/>
            <person name="Ovchinikova G."/>
            <person name="Pati A."/>
            <person name="Chen A."/>
            <person name="Palaniappan K."/>
            <person name="Mavromatis K."/>
            <person name="Liolios K."/>
            <person name="Brettin T."/>
            <person name="Fiebig A."/>
            <person name="Rohde M."/>
            <person name="Abt B."/>
            <person name="Goker M."/>
            <person name="Detter J.C."/>
            <person name="Woyke T."/>
            <person name="Bristow J."/>
            <person name="Eisen J.A."/>
            <person name="Markowitz V."/>
            <person name="Hugenholtz P."/>
            <person name="Kyrpides N.C."/>
            <person name="Klenk H.P."/>
            <person name="Lapidus A."/>
        </authorList>
    </citation>
    <scope>NUCLEOTIDE SEQUENCE [LARGE SCALE GENOMIC DNA]</scope>
    <source>
        <strain evidence="7">DSM 44963</strain>
    </source>
</reference>